<dbReference type="InterPro" id="IPR029068">
    <property type="entry name" value="Glyas_Bleomycin-R_OHBP_Dase"/>
</dbReference>
<dbReference type="PROSITE" id="PS51819">
    <property type="entry name" value="VOC"/>
    <property type="match status" value="1"/>
</dbReference>
<dbReference type="Gene3D" id="3.10.180.10">
    <property type="entry name" value="2,3-Dihydroxybiphenyl 1,2-Dioxygenase, domain 1"/>
    <property type="match status" value="1"/>
</dbReference>
<dbReference type="CDD" id="cd07253">
    <property type="entry name" value="GLOD5"/>
    <property type="match status" value="1"/>
</dbReference>
<dbReference type="EMBL" id="LR134350">
    <property type="protein sequence ID" value="VEG29753.1"/>
    <property type="molecule type" value="Genomic_DNA"/>
</dbReference>
<dbReference type="RefSeq" id="WP_126383159.1">
    <property type="nucleotide sequence ID" value="NZ_LR134350.1"/>
</dbReference>
<dbReference type="Pfam" id="PF00903">
    <property type="entry name" value="Glyoxalase"/>
    <property type="match status" value="1"/>
</dbReference>
<dbReference type="InterPro" id="IPR004360">
    <property type="entry name" value="Glyas_Fos-R_dOase_dom"/>
</dbReference>
<name>A0A448HJ86_9ACTO</name>
<gene>
    <name evidence="2" type="ORF">NCTC11636_02222</name>
</gene>
<feature type="domain" description="VOC" evidence="1">
    <location>
        <begin position="5"/>
        <end position="125"/>
    </location>
</feature>
<evidence type="ECO:0000313" key="3">
    <source>
        <dbReference type="Proteomes" id="UP000266895"/>
    </source>
</evidence>
<organism evidence="2 3">
    <name type="scientific">Actinomyces howellii</name>
    <dbReference type="NCBI Taxonomy" id="52771"/>
    <lineage>
        <taxon>Bacteria</taxon>
        <taxon>Bacillati</taxon>
        <taxon>Actinomycetota</taxon>
        <taxon>Actinomycetes</taxon>
        <taxon>Actinomycetales</taxon>
        <taxon>Actinomycetaceae</taxon>
        <taxon>Actinomyces</taxon>
    </lineage>
</organism>
<dbReference type="PANTHER" id="PTHR21366">
    <property type="entry name" value="GLYOXALASE FAMILY PROTEIN"/>
    <property type="match status" value="1"/>
</dbReference>
<keyword evidence="3" id="KW-1185">Reference proteome</keyword>
<dbReference type="InterPro" id="IPR050383">
    <property type="entry name" value="GlyoxalaseI/FosfomycinResist"/>
</dbReference>
<sequence>MHIVGIDHLVLTVSSIDATVDFYSRVLGLGVVTYGQGRTALQVGDQKINLHSAAAPISPHAACPVPGSADLCLVVAGEIESMIARLADHDVPVELGPVDRTGARGPIRSLYVRDPDRNLVELAFYDTSTAS</sequence>
<accession>A0A448HJ86</accession>
<dbReference type="PANTHER" id="PTHR21366:SF14">
    <property type="entry name" value="GLYOXALASE DOMAIN-CONTAINING PROTEIN 5"/>
    <property type="match status" value="1"/>
</dbReference>
<protein>
    <submittedName>
        <fullName evidence="2">Virulence protein STM3117</fullName>
    </submittedName>
</protein>
<evidence type="ECO:0000313" key="2">
    <source>
        <dbReference type="EMBL" id="VEG29753.1"/>
    </source>
</evidence>
<proteinExistence type="predicted"/>
<dbReference type="Proteomes" id="UP000266895">
    <property type="component" value="Chromosome"/>
</dbReference>
<evidence type="ECO:0000259" key="1">
    <source>
        <dbReference type="PROSITE" id="PS51819"/>
    </source>
</evidence>
<dbReference type="SUPFAM" id="SSF54593">
    <property type="entry name" value="Glyoxalase/Bleomycin resistance protein/Dihydroxybiphenyl dioxygenase"/>
    <property type="match status" value="1"/>
</dbReference>
<dbReference type="AlphaFoldDB" id="A0A448HJ86"/>
<dbReference type="KEGG" id="ahw:NCTC11636_02222"/>
<reference evidence="2 3" key="1">
    <citation type="submission" date="2018-12" db="EMBL/GenBank/DDBJ databases">
        <authorList>
            <consortium name="Pathogen Informatics"/>
        </authorList>
    </citation>
    <scope>NUCLEOTIDE SEQUENCE [LARGE SCALE GENOMIC DNA]</scope>
    <source>
        <strain evidence="2 3">NCTC11636</strain>
    </source>
</reference>
<dbReference type="OrthoDB" id="9812656at2"/>
<dbReference type="InterPro" id="IPR037523">
    <property type="entry name" value="VOC_core"/>
</dbReference>